<dbReference type="AlphaFoldDB" id="A0A376G5R7"/>
<dbReference type="Proteomes" id="UP000267844">
    <property type="component" value="Unassembled WGS sequence"/>
</dbReference>
<dbReference type="Gene3D" id="3.30.2310.20">
    <property type="entry name" value="RelE-like"/>
    <property type="match status" value="1"/>
</dbReference>
<keyword evidence="1" id="KW-1277">Toxin-antitoxin system</keyword>
<dbReference type="EMBL" id="UFXS01000001">
    <property type="protein sequence ID" value="STD55060.1"/>
    <property type="molecule type" value="Genomic_DNA"/>
</dbReference>
<protein>
    <submittedName>
        <fullName evidence="3">Plasmid stabilisation system protein</fullName>
    </submittedName>
    <submittedName>
        <fullName evidence="2">Type II toxin-antitoxin system RelE/ParE family toxin</fullName>
    </submittedName>
</protein>
<dbReference type="EMBL" id="RHPO01000012">
    <property type="protein sequence ID" value="RRT91843.1"/>
    <property type="molecule type" value="Genomic_DNA"/>
</dbReference>
<proteinExistence type="predicted"/>
<evidence type="ECO:0000256" key="1">
    <source>
        <dbReference type="ARBA" id="ARBA00022649"/>
    </source>
</evidence>
<reference evidence="3 4" key="1">
    <citation type="submission" date="2018-06" db="EMBL/GenBank/DDBJ databases">
        <authorList>
            <consortium name="Pathogen Informatics"/>
            <person name="Doyle S."/>
        </authorList>
    </citation>
    <scope>NUCLEOTIDE SEQUENCE [LARGE SCALE GENOMIC DNA]</scope>
    <source>
        <strain evidence="3 4">NCTC13456</strain>
    </source>
</reference>
<dbReference type="InterPro" id="IPR007712">
    <property type="entry name" value="RelE/ParE_toxin"/>
</dbReference>
<evidence type="ECO:0000313" key="2">
    <source>
        <dbReference type="EMBL" id="RRT91843.1"/>
    </source>
</evidence>
<gene>
    <name evidence="2" type="ORF">EGI89_07510</name>
    <name evidence="3" type="ORF">NCTC13456_01341</name>
</gene>
<dbReference type="RefSeq" id="WP_114999509.1">
    <property type="nucleotide sequence ID" value="NZ_RHPN01000011.1"/>
</dbReference>
<dbReference type="STRING" id="343874.GCA_000805695_02910"/>
<accession>A0A376G5R7</accession>
<dbReference type="Pfam" id="PF05016">
    <property type="entry name" value="ParE_toxin"/>
    <property type="match status" value="1"/>
</dbReference>
<dbReference type="InterPro" id="IPR035093">
    <property type="entry name" value="RelE/ParE_toxin_dom_sf"/>
</dbReference>
<evidence type="ECO:0000313" key="4">
    <source>
        <dbReference type="Proteomes" id="UP000254737"/>
    </source>
</evidence>
<reference evidence="2 5" key="2">
    <citation type="submission" date="2018-10" db="EMBL/GenBank/DDBJ databases">
        <title>Transmission dynamics of multidrug resistant bacteria on intensive care unit surfaces.</title>
        <authorList>
            <person name="D'Souza A.W."/>
            <person name="Potter R.F."/>
            <person name="Wallace M."/>
            <person name="Shupe A."/>
            <person name="Patel S."/>
            <person name="Sun S."/>
            <person name="Gul D."/>
            <person name="Kwon J.H."/>
            <person name="Andleeb S."/>
            <person name="Burnham C.-A.D."/>
            <person name="Dantas G."/>
        </authorList>
    </citation>
    <scope>NUCLEOTIDE SEQUENCE [LARGE SCALE GENOMIC DNA]</scope>
    <source>
        <strain evidence="2 5">WF_348</strain>
    </source>
</reference>
<organism evidence="3 4">
    <name type="scientific">Empedobacter falsenii</name>
    <dbReference type="NCBI Taxonomy" id="343874"/>
    <lineage>
        <taxon>Bacteria</taxon>
        <taxon>Pseudomonadati</taxon>
        <taxon>Bacteroidota</taxon>
        <taxon>Flavobacteriia</taxon>
        <taxon>Flavobacteriales</taxon>
        <taxon>Weeksellaceae</taxon>
        <taxon>Empedobacter</taxon>
    </lineage>
</organism>
<dbReference type="Proteomes" id="UP000254737">
    <property type="component" value="Unassembled WGS sequence"/>
</dbReference>
<name>A0A376G5R7_9FLAO</name>
<evidence type="ECO:0000313" key="5">
    <source>
        <dbReference type="Proteomes" id="UP000267844"/>
    </source>
</evidence>
<evidence type="ECO:0000313" key="3">
    <source>
        <dbReference type="EMBL" id="STD55060.1"/>
    </source>
</evidence>
<sequence>MIYKIRISSEAAQDIEQAISYYSNFSTSAAKSYLAELTKVLEALEINPFYQVKYRNLRAKPFKSFPYLVLFETNEEEKTVFIYAVFNTHRNPTKYPK</sequence>